<evidence type="ECO:0000313" key="2">
    <source>
        <dbReference type="Proteomes" id="UP000008064"/>
    </source>
</evidence>
<evidence type="ECO:0000313" key="1">
    <source>
        <dbReference type="EMBL" id="EGO30038.1"/>
    </source>
</evidence>
<dbReference type="KEGG" id="sla:SERLADRAFT_379727"/>
<gene>
    <name evidence="1" type="ORF">SERLADRAFT_379727</name>
</gene>
<reference evidence="2" key="1">
    <citation type="journal article" date="2011" name="Science">
        <title>The plant cell wall-decomposing machinery underlies the functional diversity of forest fungi.</title>
        <authorList>
            <person name="Eastwood D.C."/>
            <person name="Floudas D."/>
            <person name="Binder M."/>
            <person name="Majcherczyk A."/>
            <person name="Schneider P."/>
            <person name="Aerts A."/>
            <person name="Asiegbu F.O."/>
            <person name="Baker S.E."/>
            <person name="Barry K."/>
            <person name="Bendiksby M."/>
            <person name="Blumentritt M."/>
            <person name="Coutinho P.M."/>
            <person name="Cullen D."/>
            <person name="de Vries R.P."/>
            <person name="Gathman A."/>
            <person name="Goodell B."/>
            <person name="Henrissat B."/>
            <person name="Ihrmark K."/>
            <person name="Kauserud H."/>
            <person name="Kohler A."/>
            <person name="LaButti K."/>
            <person name="Lapidus A."/>
            <person name="Lavin J.L."/>
            <person name="Lee Y.-H."/>
            <person name="Lindquist E."/>
            <person name="Lilly W."/>
            <person name="Lucas S."/>
            <person name="Morin E."/>
            <person name="Murat C."/>
            <person name="Oguiza J.A."/>
            <person name="Park J."/>
            <person name="Pisabarro A.G."/>
            <person name="Riley R."/>
            <person name="Rosling A."/>
            <person name="Salamov A."/>
            <person name="Schmidt O."/>
            <person name="Schmutz J."/>
            <person name="Skrede I."/>
            <person name="Stenlid J."/>
            <person name="Wiebenga A."/>
            <person name="Xie X."/>
            <person name="Kuees U."/>
            <person name="Hibbett D.S."/>
            <person name="Hoffmeister D."/>
            <person name="Hoegberg N."/>
            <person name="Martin F."/>
            <person name="Grigoriev I.V."/>
            <person name="Watkinson S.C."/>
        </authorList>
    </citation>
    <scope>NUCLEOTIDE SEQUENCE [LARGE SCALE GENOMIC DNA]</scope>
    <source>
        <strain evidence="2">S7.9</strain>
    </source>
</reference>
<sequence length="58" mass="6976">MSHYYLPTSINPDQYLIDRQYYLKPKTRRKTQAVSETNQTTFHLSVYAKPPRRMVKTI</sequence>
<name>F8NJI8_SERL9</name>
<dbReference type="EMBL" id="GL945429">
    <property type="protein sequence ID" value="EGO30038.1"/>
    <property type="molecule type" value="Genomic_DNA"/>
</dbReference>
<accession>F8NJI8</accession>
<protein>
    <submittedName>
        <fullName evidence="1">Uncharacterized protein</fullName>
    </submittedName>
</protein>
<dbReference type="AlphaFoldDB" id="F8NJI8"/>
<dbReference type="GeneID" id="18810840"/>
<dbReference type="Proteomes" id="UP000008064">
    <property type="component" value="Unassembled WGS sequence"/>
</dbReference>
<proteinExistence type="predicted"/>
<organism evidence="2">
    <name type="scientific">Serpula lacrymans var. lacrymans (strain S7.9)</name>
    <name type="common">Dry rot fungus</name>
    <dbReference type="NCBI Taxonomy" id="578457"/>
    <lineage>
        <taxon>Eukaryota</taxon>
        <taxon>Fungi</taxon>
        <taxon>Dikarya</taxon>
        <taxon>Basidiomycota</taxon>
        <taxon>Agaricomycotina</taxon>
        <taxon>Agaricomycetes</taxon>
        <taxon>Agaricomycetidae</taxon>
        <taxon>Boletales</taxon>
        <taxon>Coniophorineae</taxon>
        <taxon>Serpulaceae</taxon>
        <taxon>Serpula</taxon>
    </lineage>
</organism>
<dbReference type="HOGENOM" id="CLU_2980499_0_0_1"/>
<dbReference type="RefSeq" id="XP_007314280.1">
    <property type="nucleotide sequence ID" value="XM_007314218.1"/>
</dbReference>